<accession>A0AB73H3T9</accession>
<comment type="caution">
    <text evidence="2">The sequence shown here is derived from an EMBL/GenBank/DDBJ whole genome shotgun (WGS) entry which is preliminary data.</text>
</comment>
<feature type="compositionally biased region" description="Basic and acidic residues" evidence="1">
    <location>
        <begin position="38"/>
        <end position="49"/>
    </location>
</feature>
<gene>
    <name evidence="2" type="ORF">HCA89_00350</name>
</gene>
<dbReference type="RefSeq" id="WP_185542846.1">
    <property type="nucleotide sequence ID" value="NZ_JAARXV010000001.1"/>
</dbReference>
<feature type="compositionally biased region" description="Basic and acidic residues" evidence="1">
    <location>
        <begin position="57"/>
        <end position="81"/>
    </location>
</feature>
<feature type="region of interest" description="Disordered" evidence="1">
    <location>
        <begin position="1"/>
        <end position="23"/>
    </location>
</feature>
<dbReference type="Proteomes" id="UP000552309">
    <property type="component" value="Unassembled WGS sequence"/>
</dbReference>
<feature type="region of interest" description="Disordered" evidence="1">
    <location>
        <begin position="38"/>
        <end position="81"/>
    </location>
</feature>
<sequence>MSKYQVMQKFQDKDTGKTYDIGDLYPSNSKKNRIKALLGEDHEGRDSRLSGKPIISEVKDEPKEKKLPKKEVKADDDTTRD</sequence>
<evidence type="ECO:0000313" key="3">
    <source>
        <dbReference type="Proteomes" id="UP000552309"/>
    </source>
</evidence>
<dbReference type="EMBL" id="JAARXV010000001">
    <property type="protein sequence ID" value="MBC2140742.1"/>
    <property type="molecule type" value="Genomic_DNA"/>
</dbReference>
<organism evidence="2 3">
    <name type="scientific">Listeria innocua</name>
    <dbReference type="NCBI Taxonomy" id="1642"/>
    <lineage>
        <taxon>Bacteria</taxon>
        <taxon>Bacillati</taxon>
        <taxon>Bacillota</taxon>
        <taxon>Bacilli</taxon>
        <taxon>Bacillales</taxon>
        <taxon>Listeriaceae</taxon>
        <taxon>Listeria</taxon>
    </lineage>
</organism>
<name>A0AB73H3T9_LISIO</name>
<evidence type="ECO:0000256" key="1">
    <source>
        <dbReference type="SAM" id="MobiDB-lite"/>
    </source>
</evidence>
<reference evidence="2 3" key="1">
    <citation type="submission" date="2020-03" db="EMBL/GenBank/DDBJ databases">
        <title>Soil Listeria distribution.</title>
        <authorList>
            <person name="Liao J."/>
            <person name="Wiedmann M."/>
        </authorList>
    </citation>
    <scope>NUCLEOTIDE SEQUENCE [LARGE SCALE GENOMIC DNA]</scope>
    <source>
        <strain evidence="2 3">FSL L7-0297</strain>
    </source>
</reference>
<proteinExistence type="predicted"/>
<evidence type="ECO:0000313" key="2">
    <source>
        <dbReference type="EMBL" id="MBC2140742.1"/>
    </source>
</evidence>
<protein>
    <submittedName>
        <fullName evidence="2">Uncharacterized protein</fullName>
    </submittedName>
</protein>
<dbReference type="AlphaFoldDB" id="A0AB73H3T9"/>